<name>A0A7Z1GVY5_9PSED</name>
<dbReference type="Proteomes" id="UP000221580">
    <property type="component" value="Unassembled WGS sequence"/>
</dbReference>
<sequence>MCRSYASNEPGGLDQALLSSLAHDDLGVKAMAANMRDVSKQAGLEIELATNTELFYEADRLETQAYAIIGSSLADAGDWLRFTEAKQLADAKRTEAYQDLMRIRRGMEAARSD</sequence>
<reference evidence="1 2" key="2">
    <citation type="submission" date="2017-10" db="EMBL/GenBank/DDBJ databases">
        <title>Bacterial endophytes that colonize and modify switchgrass growth.</title>
        <authorList>
            <person name="Debolt S."/>
        </authorList>
    </citation>
    <scope>NUCLEOTIDE SEQUENCE [LARGE SCALE GENOMIC DNA]</scope>
    <source>
        <strain evidence="1 2">A2-S9</strain>
    </source>
</reference>
<comment type="caution">
    <text evidence="1">The sequence shown here is derived from an EMBL/GenBank/DDBJ whole genome shotgun (WGS) entry which is preliminary data.</text>
</comment>
<dbReference type="AlphaFoldDB" id="A0A7Z1GVY5"/>
<evidence type="ECO:0000313" key="1">
    <source>
        <dbReference type="EMBL" id="PFG72420.1"/>
    </source>
</evidence>
<organism evidence="1 2">
    <name type="scientific">Pseudomonas poae</name>
    <dbReference type="NCBI Taxonomy" id="200451"/>
    <lineage>
        <taxon>Bacteria</taxon>
        <taxon>Pseudomonadati</taxon>
        <taxon>Pseudomonadota</taxon>
        <taxon>Gammaproteobacteria</taxon>
        <taxon>Pseudomonadales</taxon>
        <taxon>Pseudomonadaceae</taxon>
        <taxon>Pseudomonas</taxon>
    </lineage>
</organism>
<reference evidence="1 2" key="1">
    <citation type="submission" date="2017-09" db="EMBL/GenBank/DDBJ databases">
        <authorList>
            <person name="DeBolt S."/>
            <person name="Huntemann M."/>
            <person name="Clum A."/>
            <person name="Pillay M."/>
            <person name="Palaniappan K."/>
            <person name="Varghese N."/>
            <person name="Mikhailova N."/>
            <person name="Stamatis D."/>
            <person name="Reddy T."/>
            <person name="Daum C."/>
            <person name="Shapiro N."/>
            <person name="Ivanova N."/>
            <person name="Kyrpides N."/>
            <person name="Woyke T."/>
        </authorList>
    </citation>
    <scope>NUCLEOTIDE SEQUENCE [LARGE SCALE GENOMIC DNA]</scope>
    <source>
        <strain evidence="1 2">A2-S9</strain>
    </source>
</reference>
<evidence type="ECO:0000313" key="2">
    <source>
        <dbReference type="Proteomes" id="UP000221580"/>
    </source>
</evidence>
<protein>
    <submittedName>
        <fullName evidence="1">Uncharacterized protein</fullName>
    </submittedName>
</protein>
<dbReference type="EMBL" id="PDJN01000001">
    <property type="protein sequence ID" value="PFG72420.1"/>
    <property type="molecule type" value="Genomic_DNA"/>
</dbReference>
<gene>
    <name evidence="1" type="ORF">DM05_2811</name>
</gene>
<proteinExistence type="predicted"/>
<accession>A0A7Z1GVY5</accession>
<dbReference type="RefSeq" id="WP_319805408.1">
    <property type="nucleotide sequence ID" value="NZ_PDJN01000001.1"/>
</dbReference>